<dbReference type="GeneID" id="30966218"/>
<accession>A0A1D2VSJ2</accession>
<evidence type="ECO:0000313" key="2">
    <source>
        <dbReference type="EMBL" id="ODV64570.1"/>
    </source>
</evidence>
<keyword evidence="3" id="KW-1185">Reference proteome</keyword>
<reference evidence="3" key="1">
    <citation type="submission" date="2016-05" db="EMBL/GenBank/DDBJ databases">
        <title>Comparative genomics of biotechnologically important yeasts.</title>
        <authorList>
            <consortium name="DOE Joint Genome Institute"/>
            <person name="Riley R."/>
            <person name="Haridas S."/>
            <person name="Wolfe K.H."/>
            <person name="Lopes M.R."/>
            <person name="Hittinger C.T."/>
            <person name="Goker M."/>
            <person name="Salamov A."/>
            <person name="Wisecaver J."/>
            <person name="Long T.M."/>
            <person name="Aerts A.L."/>
            <person name="Barry K."/>
            <person name="Choi C."/>
            <person name="Clum A."/>
            <person name="Coughlan A.Y."/>
            <person name="Deshpande S."/>
            <person name="Douglass A.P."/>
            <person name="Hanson S.J."/>
            <person name="Klenk H.-P."/>
            <person name="Labutti K."/>
            <person name="Lapidus A."/>
            <person name="Lindquist E."/>
            <person name="Lipzen A."/>
            <person name="Meier-Kolthoff J.P."/>
            <person name="Ohm R.A."/>
            <person name="Otillar R.P."/>
            <person name="Pangilinan J."/>
            <person name="Peng Y."/>
            <person name="Rokas A."/>
            <person name="Rosa C.A."/>
            <person name="Scheuner C."/>
            <person name="Sibirny A.A."/>
            <person name="Slot J.C."/>
            <person name="Stielow J.B."/>
            <person name="Sun H."/>
            <person name="Kurtzman C.P."/>
            <person name="Blackwell M."/>
            <person name="Grigoriev I.V."/>
            <person name="Jeffries T.W."/>
        </authorList>
    </citation>
    <scope>NUCLEOTIDE SEQUENCE [LARGE SCALE GENOMIC DNA]</scope>
    <source>
        <strain evidence="3">DSM 1968</strain>
    </source>
</reference>
<dbReference type="Proteomes" id="UP000095038">
    <property type="component" value="Unassembled WGS sequence"/>
</dbReference>
<organism evidence="2 3">
    <name type="scientific">Ascoidea rubescens DSM 1968</name>
    <dbReference type="NCBI Taxonomy" id="1344418"/>
    <lineage>
        <taxon>Eukaryota</taxon>
        <taxon>Fungi</taxon>
        <taxon>Dikarya</taxon>
        <taxon>Ascomycota</taxon>
        <taxon>Saccharomycotina</taxon>
        <taxon>Saccharomycetes</taxon>
        <taxon>Ascoideaceae</taxon>
        <taxon>Ascoidea</taxon>
    </lineage>
</organism>
<dbReference type="EMBL" id="KV454475">
    <property type="protein sequence ID" value="ODV64570.1"/>
    <property type="molecule type" value="Genomic_DNA"/>
</dbReference>
<feature type="compositionally biased region" description="Low complexity" evidence="1">
    <location>
        <begin position="325"/>
        <end position="349"/>
    </location>
</feature>
<dbReference type="OrthoDB" id="5865767at2759"/>
<feature type="region of interest" description="Disordered" evidence="1">
    <location>
        <begin position="732"/>
        <end position="764"/>
    </location>
</feature>
<dbReference type="PANTHER" id="PTHR37283:SF1">
    <property type="entry name" value="PH DOMAIN-CONTAINING PROTEIN YHR131C"/>
    <property type="match status" value="1"/>
</dbReference>
<gene>
    <name evidence="2" type="ORF">ASCRUDRAFT_74167</name>
</gene>
<feature type="compositionally biased region" description="Basic and acidic residues" evidence="1">
    <location>
        <begin position="743"/>
        <end position="758"/>
    </location>
</feature>
<dbReference type="InParanoid" id="A0A1D2VSJ2"/>
<evidence type="ECO:0000313" key="3">
    <source>
        <dbReference type="Proteomes" id="UP000095038"/>
    </source>
</evidence>
<protein>
    <submittedName>
        <fullName evidence="2">Uncharacterized protein</fullName>
    </submittedName>
</protein>
<dbReference type="PANTHER" id="PTHR37283">
    <property type="entry name" value="PH DOMAIN-CONTAINING PROTEIN YHR131C"/>
    <property type="match status" value="1"/>
</dbReference>
<feature type="region of interest" description="Disordered" evidence="1">
    <location>
        <begin position="516"/>
        <end position="541"/>
    </location>
</feature>
<proteinExistence type="predicted"/>
<dbReference type="AlphaFoldDB" id="A0A1D2VSJ2"/>
<sequence length="827" mass="95389">MLSPDTALTSYASAPDADLPSYFAATAPASSASTGIPDDDLLPQYTSSISNYTIVFKKTEFYTPYDIEKFSYAWKPYLLHLNSTQLNFYSFTDKTIINFLLYLFSKLDQNRLPTLNKKFKKINKKLSQYENSSRSSFLNFNPFTSSSAASSVSFSSSSSVLSKQNNQFNFNLSQSLQEFKLDPNQISLLSILLSNSNYHINNNINSNSNIDNNINNNIDNNIDNNNNDPLSIDLFYSLVDPFPKHSYSLQNCLIGKANDIKDKNFVLRLRIELHQILVKFINLRLQINWYYSINWGIDLSQTIDRRSLIKENNIPRRHYIIANTNANSNSNTNANTNATSTSTSTSTSNPDPITSHHRSNTQSSSVDDYESFQNFYTNYLAKNAFSSTSSNNSNNKFDNNKFQSFYFQRNKHLLSINYLYDMDFVENFSIQNYHNLLHSVPESTPSNQPSLNRSLSLSTTDSQNLTQSDEFSSLSLIHSIDSTNTNLSEPYPLNDLDIFPTNYNFNSNNAFPLDLDSENDDDFKPTKKKNQPTNSPTLVNRNDDYNDNLIINNLFEPECFTNTCLNVNINDELFINKNDLIDLIYSYKCIRSLKKRESWIGKKVVISCRSYFINEYNNNNLDSNDNNNSQIRNSDLNKLNQFDQLNNNELTKCGVNLIKMNNTNSKSTFSNIEDTQMDEKRRNINEIKDNFNILFVLNSDVCKFIKSFRKGQLKFLNDYNFELNKEFKIFNENDKNNNNTNGNKDKDKNKNKNKSKDKTQRKRRGSNAFRFFKSKKQEDICNDLQEIDLDTQEPEQFGNKFDYNKNDLFHTIGFCKELVVLQEGLVG</sequence>
<feature type="region of interest" description="Disordered" evidence="1">
    <location>
        <begin position="325"/>
        <end position="365"/>
    </location>
</feature>
<dbReference type="STRING" id="1344418.A0A1D2VSJ2"/>
<feature type="region of interest" description="Disordered" evidence="1">
    <location>
        <begin position="441"/>
        <end position="466"/>
    </location>
</feature>
<name>A0A1D2VSJ2_9ASCO</name>
<dbReference type="RefSeq" id="XP_020050877.1">
    <property type="nucleotide sequence ID" value="XM_020192582.1"/>
</dbReference>
<evidence type="ECO:0000256" key="1">
    <source>
        <dbReference type="SAM" id="MobiDB-lite"/>
    </source>
</evidence>